<proteinExistence type="predicted"/>
<keyword evidence="4" id="KW-1185">Reference proteome</keyword>
<dbReference type="Gene3D" id="3.40.50.1460">
    <property type="match status" value="1"/>
</dbReference>
<dbReference type="Pfam" id="PF00656">
    <property type="entry name" value="Peptidase_C14"/>
    <property type="match status" value="1"/>
</dbReference>
<dbReference type="RefSeq" id="WP_120642885.1">
    <property type="nucleotide sequence ID" value="NZ_RAWB01000060.1"/>
</dbReference>
<organism evidence="3 4">
    <name type="scientific">Corallococcus llansteffanensis</name>
    <dbReference type="NCBI Taxonomy" id="2316731"/>
    <lineage>
        <taxon>Bacteria</taxon>
        <taxon>Pseudomonadati</taxon>
        <taxon>Myxococcota</taxon>
        <taxon>Myxococcia</taxon>
        <taxon>Myxococcales</taxon>
        <taxon>Cystobacterineae</taxon>
        <taxon>Myxococcaceae</taxon>
        <taxon>Corallococcus</taxon>
    </lineage>
</organism>
<keyword evidence="1" id="KW-0732">Signal</keyword>
<sequence>MSHVLNRRTWSWAVATLILGFLGTTHGVHAAPESSAMPRPPTRPVQFGRALVVANRTIPNLEPERNGSILGARMVADSLTLVGLANVRTATDLTAPQLRKLLQERKAEAEVDEEAEVWSLFYYGGHAVQWKGRNYLLMTDFPMGTPAPTDEAAIEKALLEHAVSLQEVINSAPRQSHPNVVIIDACRNNPFASNGMLGKAWSGGFVEEGVAWPKTLVAHSAGPSMRAADPWQTASLYTGALAGLLKLPGATLLGVFPELTHIMRLTSQWPVFISYVSAEDDVLLREPATLLARLAADDEAVLLRNEKLVGMAGRKQPFPVVLEPGDNTFRLLVYNQRSFTGGFEIFGGYRREGWSVGLSMELPGFPDPMITVSETELTPASEARHGRLFDVATFTLHLDPQTGEIQRTEDVRGVWRDVIPSPERHSSAPVQ</sequence>
<feature type="chain" id="PRO_5017324643" evidence="1">
    <location>
        <begin position="31"/>
        <end position="431"/>
    </location>
</feature>
<feature type="domain" description="Caspase family p20" evidence="2">
    <location>
        <begin position="46"/>
        <end position="190"/>
    </location>
</feature>
<evidence type="ECO:0000259" key="2">
    <source>
        <dbReference type="PROSITE" id="PS50208"/>
    </source>
</evidence>
<reference evidence="4" key="1">
    <citation type="submission" date="2018-09" db="EMBL/GenBank/DDBJ databases">
        <authorList>
            <person name="Livingstone P.G."/>
            <person name="Whitworth D.E."/>
        </authorList>
    </citation>
    <scope>NUCLEOTIDE SEQUENCE [LARGE SCALE GENOMIC DNA]</scope>
    <source>
        <strain evidence="4">CA051B</strain>
    </source>
</reference>
<dbReference type="PANTHER" id="PTHR22576">
    <property type="entry name" value="MUCOSA ASSOCIATED LYMPHOID TISSUE LYMPHOMA TRANSLOCATION PROTEIN 1/PARACASPASE"/>
    <property type="match status" value="1"/>
</dbReference>
<dbReference type="EMBL" id="RAWB01000060">
    <property type="protein sequence ID" value="RKH63698.1"/>
    <property type="molecule type" value="Genomic_DNA"/>
</dbReference>
<protein>
    <submittedName>
        <fullName evidence="3">Caspase family protein</fullName>
    </submittedName>
</protein>
<dbReference type="PANTHER" id="PTHR22576:SF37">
    <property type="entry name" value="MUCOSA-ASSOCIATED LYMPHOID TISSUE LYMPHOMA TRANSLOCATION PROTEIN 1"/>
    <property type="match status" value="1"/>
</dbReference>
<gene>
    <name evidence="3" type="ORF">D7V93_08405</name>
</gene>
<comment type="caution">
    <text evidence="3">The sequence shown here is derived from an EMBL/GenBank/DDBJ whole genome shotgun (WGS) entry which is preliminary data.</text>
</comment>
<name>A0A3A8Q6F6_9BACT</name>
<dbReference type="InterPro" id="IPR052039">
    <property type="entry name" value="Caspase-related_regulators"/>
</dbReference>
<dbReference type="InterPro" id="IPR029030">
    <property type="entry name" value="Caspase-like_dom_sf"/>
</dbReference>
<dbReference type="Proteomes" id="UP000272888">
    <property type="component" value="Unassembled WGS sequence"/>
</dbReference>
<feature type="signal peptide" evidence="1">
    <location>
        <begin position="1"/>
        <end position="30"/>
    </location>
</feature>
<dbReference type="InterPro" id="IPR011600">
    <property type="entry name" value="Pept_C14_caspase"/>
</dbReference>
<dbReference type="AlphaFoldDB" id="A0A3A8Q6F6"/>
<evidence type="ECO:0000313" key="3">
    <source>
        <dbReference type="EMBL" id="RKH63698.1"/>
    </source>
</evidence>
<dbReference type="SUPFAM" id="SSF52129">
    <property type="entry name" value="Caspase-like"/>
    <property type="match status" value="1"/>
</dbReference>
<accession>A0A3A8Q6F6</accession>
<dbReference type="PROSITE" id="PS50208">
    <property type="entry name" value="CASPASE_P20"/>
    <property type="match status" value="1"/>
</dbReference>
<dbReference type="GO" id="GO:0004197">
    <property type="term" value="F:cysteine-type endopeptidase activity"/>
    <property type="evidence" value="ECO:0007669"/>
    <property type="project" value="InterPro"/>
</dbReference>
<evidence type="ECO:0000256" key="1">
    <source>
        <dbReference type="SAM" id="SignalP"/>
    </source>
</evidence>
<evidence type="ECO:0000313" key="4">
    <source>
        <dbReference type="Proteomes" id="UP000272888"/>
    </source>
</evidence>
<dbReference type="GO" id="GO:0006508">
    <property type="term" value="P:proteolysis"/>
    <property type="evidence" value="ECO:0007669"/>
    <property type="project" value="InterPro"/>
</dbReference>
<dbReference type="InterPro" id="IPR001309">
    <property type="entry name" value="Pept_C14_p20"/>
</dbReference>